<evidence type="ECO:0000256" key="1">
    <source>
        <dbReference type="ARBA" id="ARBA00004141"/>
    </source>
</evidence>
<proteinExistence type="inferred from homology"/>
<feature type="region of interest" description="Disordered" evidence="6">
    <location>
        <begin position="1"/>
        <end position="23"/>
    </location>
</feature>
<dbReference type="GO" id="GO:0005886">
    <property type="term" value="C:plasma membrane"/>
    <property type="evidence" value="ECO:0007669"/>
    <property type="project" value="UniProtKB-SubCell"/>
</dbReference>
<dbReference type="OrthoDB" id="8906042at2"/>
<dbReference type="PROSITE" id="PS50928">
    <property type="entry name" value="ABC_TM1"/>
    <property type="match status" value="1"/>
</dbReference>
<dbReference type="Gene3D" id="1.10.3720.10">
    <property type="entry name" value="MetI-like"/>
    <property type="match status" value="1"/>
</dbReference>
<name>A0A1G7A2S8_9ACTN</name>
<gene>
    <name evidence="8" type="ORF">SAMN05216270_112105</name>
</gene>
<feature type="domain" description="ABC transmembrane type-1" evidence="7">
    <location>
        <begin position="177"/>
        <end position="373"/>
    </location>
</feature>
<sequence>MSPQPAPLEEGEGIPPENSAEAVRTRAPQRKLVWWAFKKHKLALVSAWLLAGMLVVIALCEFMAPFDDRHRDSEYTTAPPQVLKLWDTDGPEGFRWGLHVDGYTSEQDPRSLRITYEANPEDRVEVGFFVKGEAYELFGLIPMDRHLIGPKDVDDPMYLFGTTTDGQDLLSQLVYATRVSASVGIIGVLLAFMLGIVLGAVSGYFGGWIDNAVQRLIELIMAVPSIPLWLGLAAALPTQMGPVGRYFIITTILALVAWTGLAREVRGRFLALRSEEFVTSARLDGSSHGRVMFRHMLPSFSSHIIAALSLSIPGMILAETALSWLGMGLRPPAVSWGVQLQDASKWSVLSGAPWLLIPGLCVVLVVLAFNFVGDGLRDAADPYKH</sequence>
<accession>A0A1G7A2S8</accession>
<dbReference type="Pfam" id="PF12911">
    <property type="entry name" value="OppC_N"/>
    <property type="match status" value="1"/>
</dbReference>
<organism evidence="8 9">
    <name type="scientific">Glycomyces harbinensis</name>
    <dbReference type="NCBI Taxonomy" id="58114"/>
    <lineage>
        <taxon>Bacteria</taxon>
        <taxon>Bacillati</taxon>
        <taxon>Actinomycetota</taxon>
        <taxon>Actinomycetes</taxon>
        <taxon>Glycomycetales</taxon>
        <taxon>Glycomycetaceae</taxon>
        <taxon>Glycomyces</taxon>
    </lineage>
</organism>
<keyword evidence="2 5" id="KW-0812">Transmembrane</keyword>
<evidence type="ECO:0000313" key="8">
    <source>
        <dbReference type="EMBL" id="SDE08923.1"/>
    </source>
</evidence>
<dbReference type="STRING" id="58114.SAMN05216270_112105"/>
<dbReference type="EMBL" id="FNAD01000012">
    <property type="protein sequence ID" value="SDE08923.1"/>
    <property type="molecule type" value="Genomic_DNA"/>
</dbReference>
<feature type="transmembrane region" description="Helical" evidence="5">
    <location>
        <begin position="42"/>
        <end position="64"/>
    </location>
</feature>
<dbReference type="Pfam" id="PF00528">
    <property type="entry name" value="BPD_transp_1"/>
    <property type="match status" value="1"/>
</dbReference>
<dbReference type="CDD" id="cd06261">
    <property type="entry name" value="TM_PBP2"/>
    <property type="match status" value="1"/>
</dbReference>
<protein>
    <submittedName>
        <fullName evidence="8">Peptide/nickel transport system permease protein</fullName>
    </submittedName>
</protein>
<dbReference type="SUPFAM" id="SSF161098">
    <property type="entry name" value="MetI-like"/>
    <property type="match status" value="1"/>
</dbReference>
<keyword evidence="4 5" id="KW-0472">Membrane</keyword>
<feature type="transmembrane region" description="Helical" evidence="5">
    <location>
        <begin position="243"/>
        <end position="261"/>
    </location>
</feature>
<dbReference type="InterPro" id="IPR025966">
    <property type="entry name" value="OppC_N"/>
</dbReference>
<dbReference type="PANTHER" id="PTHR43839">
    <property type="entry name" value="OPPC IN A BINDING PROTEIN-DEPENDENT TRANSPORT SYSTEM"/>
    <property type="match status" value="1"/>
</dbReference>
<keyword evidence="3 5" id="KW-1133">Transmembrane helix</keyword>
<dbReference type="Proteomes" id="UP000198949">
    <property type="component" value="Unassembled WGS sequence"/>
</dbReference>
<evidence type="ECO:0000259" key="7">
    <source>
        <dbReference type="PROSITE" id="PS50928"/>
    </source>
</evidence>
<comment type="similarity">
    <text evidence="5">Belongs to the binding-protein-dependent transport system permease family.</text>
</comment>
<dbReference type="InterPro" id="IPR035906">
    <property type="entry name" value="MetI-like_sf"/>
</dbReference>
<evidence type="ECO:0000256" key="2">
    <source>
        <dbReference type="ARBA" id="ARBA00022692"/>
    </source>
</evidence>
<keyword evidence="5" id="KW-0813">Transport</keyword>
<feature type="transmembrane region" description="Helical" evidence="5">
    <location>
        <begin position="179"/>
        <end position="204"/>
    </location>
</feature>
<feature type="transmembrane region" description="Helical" evidence="5">
    <location>
        <begin position="216"/>
        <end position="237"/>
    </location>
</feature>
<evidence type="ECO:0000256" key="3">
    <source>
        <dbReference type="ARBA" id="ARBA00022989"/>
    </source>
</evidence>
<dbReference type="RefSeq" id="WP_091038713.1">
    <property type="nucleotide sequence ID" value="NZ_FNAD01000012.1"/>
</dbReference>
<reference evidence="9" key="1">
    <citation type="submission" date="2016-10" db="EMBL/GenBank/DDBJ databases">
        <authorList>
            <person name="Varghese N."/>
            <person name="Submissions S."/>
        </authorList>
    </citation>
    <scope>NUCLEOTIDE SEQUENCE [LARGE SCALE GENOMIC DNA]</scope>
    <source>
        <strain evidence="9">CGMCC 4.3516</strain>
    </source>
</reference>
<dbReference type="GO" id="GO:0055085">
    <property type="term" value="P:transmembrane transport"/>
    <property type="evidence" value="ECO:0007669"/>
    <property type="project" value="InterPro"/>
</dbReference>
<evidence type="ECO:0000313" key="9">
    <source>
        <dbReference type="Proteomes" id="UP000198949"/>
    </source>
</evidence>
<feature type="transmembrane region" description="Helical" evidence="5">
    <location>
        <begin position="346"/>
        <end position="369"/>
    </location>
</feature>
<comment type="subcellular location">
    <subcellularLocation>
        <location evidence="5">Cell membrane</location>
        <topology evidence="5">Multi-pass membrane protein</topology>
    </subcellularLocation>
    <subcellularLocation>
        <location evidence="1">Membrane</location>
        <topology evidence="1">Multi-pass membrane protein</topology>
    </subcellularLocation>
</comment>
<evidence type="ECO:0000256" key="6">
    <source>
        <dbReference type="SAM" id="MobiDB-lite"/>
    </source>
</evidence>
<dbReference type="PANTHER" id="PTHR43839:SF3">
    <property type="entry name" value="OLIGOPEPTIDE ABC TRANSPORTER, PERMEASE PROTEIN"/>
    <property type="match status" value="1"/>
</dbReference>
<keyword evidence="9" id="KW-1185">Reference proteome</keyword>
<dbReference type="InterPro" id="IPR000515">
    <property type="entry name" value="MetI-like"/>
</dbReference>
<evidence type="ECO:0000256" key="5">
    <source>
        <dbReference type="RuleBase" id="RU363032"/>
    </source>
</evidence>
<evidence type="ECO:0000256" key="4">
    <source>
        <dbReference type="ARBA" id="ARBA00023136"/>
    </source>
</evidence>
<feature type="transmembrane region" description="Helical" evidence="5">
    <location>
        <begin position="304"/>
        <end position="326"/>
    </location>
</feature>
<dbReference type="AlphaFoldDB" id="A0A1G7A2S8"/>